<dbReference type="Pfam" id="PF00583">
    <property type="entry name" value="Acetyltransf_1"/>
    <property type="match status" value="1"/>
</dbReference>
<name>A0ABT0H7K7_9FLAO</name>
<dbReference type="Gene3D" id="3.40.630.30">
    <property type="match status" value="1"/>
</dbReference>
<keyword evidence="1" id="KW-0808">Transferase</keyword>
<keyword evidence="5" id="KW-1185">Reference proteome</keyword>
<reference evidence="4" key="1">
    <citation type="submission" date="2022-04" db="EMBL/GenBank/DDBJ databases">
        <authorList>
            <person name="Ren T."/>
        </authorList>
    </citation>
    <scope>NUCLEOTIDE SEQUENCE</scope>
    <source>
        <strain evidence="4">F63249</strain>
    </source>
</reference>
<dbReference type="EMBL" id="JALPQF010000005">
    <property type="protein sequence ID" value="MCK8480343.1"/>
    <property type="molecule type" value="Genomic_DNA"/>
</dbReference>
<proteinExistence type="predicted"/>
<dbReference type="PANTHER" id="PTHR43877:SF2">
    <property type="entry name" value="AMINOALKYLPHOSPHONATE N-ACETYLTRANSFERASE-RELATED"/>
    <property type="match status" value="1"/>
</dbReference>
<dbReference type="Proteomes" id="UP001203687">
    <property type="component" value="Unassembled WGS sequence"/>
</dbReference>
<dbReference type="InterPro" id="IPR016181">
    <property type="entry name" value="Acyl_CoA_acyltransferase"/>
</dbReference>
<dbReference type="CDD" id="cd04301">
    <property type="entry name" value="NAT_SF"/>
    <property type="match status" value="1"/>
</dbReference>
<dbReference type="PROSITE" id="PS51186">
    <property type="entry name" value="GNAT"/>
    <property type="match status" value="1"/>
</dbReference>
<evidence type="ECO:0000256" key="2">
    <source>
        <dbReference type="ARBA" id="ARBA00023315"/>
    </source>
</evidence>
<feature type="domain" description="N-acetyltransferase" evidence="3">
    <location>
        <begin position="1"/>
        <end position="166"/>
    </location>
</feature>
<sequence length="166" mass="19655">MIRKATFNDVENIIKMTKACAKHMISNGIFQWNEHYPNPTAFENDIQRNELYVLDVEDTIKGCVVVSTFMDEEYSPVRWLTPNEHNMYIHRLAIHPEFQGQGYAQKLMDFAEGLAKKQKATSIRLDTFSQNKRNQTFYELRGYQRLGNIYFPKQSEHPFYCYELII</sequence>
<dbReference type="InterPro" id="IPR050832">
    <property type="entry name" value="Bact_Acetyltransf"/>
</dbReference>
<keyword evidence="2" id="KW-0012">Acyltransferase</keyword>
<dbReference type="InterPro" id="IPR000182">
    <property type="entry name" value="GNAT_dom"/>
</dbReference>
<dbReference type="SUPFAM" id="SSF55729">
    <property type="entry name" value="Acyl-CoA N-acyltransferases (Nat)"/>
    <property type="match status" value="1"/>
</dbReference>
<evidence type="ECO:0000259" key="3">
    <source>
        <dbReference type="PROSITE" id="PS51186"/>
    </source>
</evidence>
<gene>
    <name evidence="4" type="ORF">MUY34_06900</name>
</gene>
<organism evidence="4 5">
    <name type="scientific">Psychroserpens algicola</name>
    <dbReference type="NCBI Taxonomy" id="1719034"/>
    <lineage>
        <taxon>Bacteria</taxon>
        <taxon>Pseudomonadati</taxon>
        <taxon>Bacteroidota</taxon>
        <taxon>Flavobacteriia</taxon>
        <taxon>Flavobacteriales</taxon>
        <taxon>Flavobacteriaceae</taxon>
        <taxon>Psychroserpens</taxon>
    </lineage>
</organism>
<evidence type="ECO:0000256" key="1">
    <source>
        <dbReference type="ARBA" id="ARBA00022679"/>
    </source>
</evidence>
<comment type="caution">
    <text evidence="4">The sequence shown here is derived from an EMBL/GenBank/DDBJ whole genome shotgun (WGS) entry which is preliminary data.</text>
</comment>
<evidence type="ECO:0000313" key="4">
    <source>
        <dbReference type="EMBL" id="MCK8480343.1"/>
    </source>
</evidence>
<evidence type="ECO:0000313" key="5">
    <source>
        <dbReference type="Proteomes" id="UP001203687"/>
    </source>
</evidence>
<protein>
    <submittedName>
        <fullName evidence="4">GNAT family N-acetyltransferase</fullName>
    </submittedName>
</protein>
<dbReference type="PANTHER" id="PTHR43877">
    <property type="entry name" value="AMINOALKYLPHOSPHONATE N-ACETYLTRANSFERASE-RELATED-RELATED"/>
    <property type="match status" value="1"/>
</dbReference>
<dbReference type="RefSeq" id="WP_248412472.1">
    <property type="nucleotide sequence ID" value="NZ_JALPQF010000005.1"/>
</dbReference>
<accession>A0ABT0H7K7</accession>